<dbReference type="InterPro" id="IPR010666">
    <property type="entry name" value="Znf_GRF"/>
</dbReference>
<keyword evidence="3" id="KW-0862">Zinc</keyword>
<feature type="compositionally biased region" description="Polar residues" evidence="5">
    <location>
        <begin position="66"/>
        <end position="95"/>
    </location>
</feature>
<dbReference type="AlphaFoldDB" id="A0A8H7Y7E6"/>
<feature type="region of interest" description="Disordered" evidence="5">
    <location>
        <begin position="53"/>
        <end position="98"/>
    </location>
</feature>
<dbReference type="PANTHER" id="PTHR33248">
    <property type="entry name" value="ZINC ION-BINDING PROTEIN"/>
    <property type="match status" value="1"/>
</dbReference>
<reference evidence="7" key="1">
    <citation type="submission" date="2021-02" db="EMBL/GenBank/DDBJ databases">
        <title>Psilocybe cubensis genome.</title>
        <authorList>
            <person name="Mckernan K.J."/>
            <person name="Crawford S."/>
            <person name="Trippe A."/>
            <person name="Kane L.T."/>
            <person name="Mclaughlin S."/>
        </authorList>
    </citation>
    <scope>NUCLEOTIDE SEQUENCE [LARGE SCALE GENOMIC DNA]</scope>
    <source>
        <strain evidence="7">MGC-MH-2018</strain>
    </source>
</reference>
<sequence length="529" mass="58672">MNNNYESTPICPGHNLPARLWWTKKQPPRQFYRCSKPIGEQCNFFEWVSPEENTLSQPNMLPPTPNSSMPFSQTLPESPSTPTPASRNVSAMNQDSPRDNIFHSDVDLGSSISRIPTTPAKPASSIHSIYGSLKPMGLAGSQVSQFNDTDASVPNHGNNSRSDDVPDLSFEVVSDMIRQLRALPTYLKKLEKQKSDADSSGRAYNTAIISLQEQVDKLEAEVTRRLLKQSLVPWPLMKKCPIHDLALQTRHMAKPPFRRFHQCPESENNSCNYTDWIDPEPTGSQPQAASSSQSTPFEPLSQEANAPSTPIGSQTKSWDQWYQNVDAPSTPTPKRTFSTISSREEKLASSQKRLKIIQETLASPSPNESVMTTTSSQNSKFGPPIAVANIKYDNPAPGGAACGLSSDPVASDSNEDPFQDTSTVPGRDAVARSSNGLSTTQMTPEIGQEESSDVAMNAVSGMIRRLETLPEHIRNFEARKTAAEKSRDAKNTKLVHLQQRIKYLEDEVRRLTEREKQLEEVIEAYEQQS</sequence>
<evidence type="ECO:0000256" key="1">
    <source>
        <dbReference type="ARBA" id="ARBA00022723"/>
    </source>
</evidence>
<evidence type="ECO:0000256" key="5">
    <source>
        <dbReference type="SAM" id="MobiDB-lite"/>
    </source>
</evidence>
<organism evidence="7">
    <name type="scientific">Psilocybe cubensis</name>
    <name type="common">Psychedelic mushroom</name>
    <name type="synonym">Stropharia cubensis</name>
    <dbReference type="NCBI Taxonomy" id="181762"/>
    <lineage>
        <taxon>Eukaryota</taxon>
        <taxon>Fungi</taxon>
        <taxon>Dikarya</taxon>
        <taxon>Basidiomycota</taxon>
        <taxon>Agaricomycotina</taxon>
        <taxon>Agaricomycetes</taxon>
        <taxon>Agaricomycetidae</taxon>
        <taxon>Agaricales</taxon>
        <taxon>Agaricineae</taxon>
        <taxon>Strophariaceae</taxon>
        <taxon>Psilocybe</taxon>
    </lineage>
</organism>
<name>A0A8H7Y7E6_PSICU</name>
<dbReference type="EMBL" id="JAFIQS010000002">
    <property type="protein sequence ID" value="KAG5172530.1"/>
    <property type="molecule type" value="Genomic_DNA"/>
</dbReference>
<feature type="compositionally biased region" description="Low complexity" evidence="5">
    <location>
        <begin position="281"/>
        <end position="296"/>
    </location>
</feature>
<evidence type="ECO:0000256" key="4">
    <source>
        <dbReference type="SAM" id="Coils"/>
    </source>
</evidence>
<feature type="compositionally biased region" description="Polar residues" evidence="5">
    <location>
        <begin position="432"/>
        <end position="443"/>
    </location>
</feature>
<comment type="caution">
    <text evidence="7">The sequence shown here is derived from an EMBL/GenBank/DDBJ whole genome shotgun (WGS) entry which is preliminary data.</text>
</comment>
<evidence type="ECO:0000259" key="6">
    <source>
        <dbReference type="Pfam" id="PF06839"/>
    </source>
</evidence>
<feature type="compositionally biased region" description="Polar residues" evidence="5">
    <location>
        <begin position="146"/>
        <end position="160"/>
    </location>
</feature>
<evidence type="ECO:0000256" key="2">
    <source>
        <dbReference type="ARBA" id="ARBA00022771"/>
    </source>
</evidence>
<proteinExistence type="predicted"/>
<feature type="region of interest" description="Disordered" evidence="5">
    <location>
        <begin position="146"/>
        <end position="166"/>
    </location>
</feature>
<protein>
    <recommendedName>
        <fullName evidence="6">GRF-type domain-containing protein</fullName>
    </recommendedName>
</protein>
<keyword evidence="2" id="KW-0863">Zinc-finger</keyword>
<feature type="region of interest" description="Disordered" evidence="5">
    <location>
        <begin position="405"/>
        <end position="450"/>
    </location>
</feature>
<feature type="compositionally biased region" description="Polar residues" evidence="5">
    <location>
        <begin position="302"/>
        <end position="315"/>
    </location>
</feature>
<accession>A0A8H7Y7E6</accession>
<keyword evidence="1" id="KW-0479">Metal-binding</keyword>
<feature type="region of interest" description="Disordered" evidence="5">
    <location>
        <begin position="271"/>
        <end position="315"/>
    </location>
</feature>
<gene>
    <name evidence="7" type="ORF">JR316_002032</name>
</gene>
<keyword evidence="4" id="KW-0175">Coiled coil</keyword>
<evidence type="ECO:0000313" key="7">
    <source>
        <dbReference type="EMBL" id="KAG5172530.1"/>
    </source>
</evidence>
<feature type="coiled-coil region" evidence="4">
    <location>
        <begin position="487"/>
        <end position="528"/>
    </location>
</feature>
<dbReference type="OrthoDB" id="5418639at2759"/>
<dbReference type="GO" id="GO:0008270">
    <property type="term" value="F:zinc ion binding"/>
    <property type="evidence" value="ECO:0007669"/>
    <property type="project" value="UniProtKB-KW"/>
</dbReference>
<evidence type="ECO:0000256" key="3">
    <source>
        <dbReference type="ARBA" id="ARBA00022833"/>
    </source>
</evidence>
<feature type="domain" description="GRF-type" evidence="6">
    <location>
        <begin position="11"/>
        <end position="48"/>
    </location>
</feature>
<dbReference type="Pfam" id="PF06839">
    <property type="entry name" value="Zn_ribbon_GRF"/>
    <property type="match status" value="1"/>
</dbReference>